<dbReference type="InterPro" id="IPR027417">
    <property type="entry name" value="P-loop_NTPase"/>
</dbReference>
<feature type="domain" description="Thymidylate kinase-like" evidence="10">
    <location>
        <begin position="11"/>
        <end position="179"/>
    </location>
</feature>
<dbReference type="SUPFAM" id="SSF52540">
    <property type="entry name" value="P-loop containing nucleoside triphosphate hydrolases"/>
    <property type="match status" value="1"/>
</dbReference>
<keyword evidence="8" id="KW-0418">Kinase</keyword>
<comment type="pathway">
    <text evidence="1">Pyrimidine metabolism; dTTP biosynthesis.</text>
</comment>
<keyword evidence="9" id="KW-0067">ATP-binding</keyword>
<evidence type="ECO:0000256" key="1">
    <source>
        <dbReference type="ARBA" id="ARBA00004992"/>
    </source>
</evidence>
<evidence type="ECO:0000256" key="6">
    <source>
        <dbReference type="ARBA" id="ARBA00022727"/>
    </source>
</evidence>
<dbReference type="GO" id="GO:0004798">
    <property type="term" value="F:dTMP kinase activity"/>
    <property type="evidence" value="ECO:0007669"/>
    <property type="project" value="UniProtKB-EC"/>
</dbReference>
<dbReference type="InterPro" id="IPR039430">
    <property type="entry name" value="Thymidylate_kin-like_dom"/>
</dbReference>
<keyword evidence="6" id="KW-0545">Nucleotide biosynthesis</keyword>
<dbReference type="Pfam" id="PF19277">
    <property type="entry name" value="GPAT_C"/>
    <property type="match status" value="1"/>
</dbReference>
<dbReference type="GO" id="GO:0005524">
    <property type="term" value="F:ATP binding"/>
    <property type="evidence" value="ECO:0007669"/>
    <property type="project" value="UniProtKB-KW"/>
</dbReference>
<evidence type="ECO:0000259" key="10">
    <source>
        <dbReference type="Pfam" id="PF02223"/>
    </source>
</evidence>
<reference evidence="12" key="1">
    <citation type="submission" date="2021-02" db="EMBL/GenBank/DDBJ databases">
        <authorList>
            <person name="Nowell W R."/>
        </authorList>
    </citation>
    <scope>NUCLEOTIDE SEQUENCE</scope>
</reference>
<name>A0A815R414_9BILA</name>
<evidence type="ECO:0000256" key="9">
    <source>
        <dbReference type="ARBA" id="ARBA00022840"/>
    </source>
</evidence>
<dbReference type="InterPro" id="IPR018095">
    <property type="entry name" value="Thymidylate_kin_CS"/>
</dbReference>
<dbReference type="GO" id="GO:0004550">
    <property type="term" value="F:nucleoside diphosphate kinase activity"/>
    <property type="evidence" value="ECO:0007669"/>
    <property type="project" value="TreeGrafter"/>
</dbReference>
<evidence type="ECO:0000313" key="13">
    <source>
        <dbReference type="Proteomes" id="UP000663845"/>
    </source>
</evidence>
<dbReference type="NCBIfam" id="TIGR00041">
    <property type="entry name" value="DTMP_kinase"/>
    <property type="match status" value="1"/>
</dbReference>
<sequence>MCTKRGALIIFEGLDRIGKTTQSKLLSNYLSEECGILCERLAFPDRSTQIGSLIDNYLQRKIEFNDHTIHLLFSANRWECMDSMREKLLQGYTLIVDRYAYSGVAFSQAKGLDKKWCQSCDIGLIKPDLVLYFNRGKQSNCLSYTGDERYETKQFQEKVESHFEQFRSSSHQWKDINVINSDNTNMRDKESIQNEIQDNLHANELLGIPKPKESKSGLLKATQILKKSFGTMNIHFSDPIYVHDAYESFKKQEENKSNNHSDTFNRSVPRSLQPRFICQQDAFTVSEQNFSDEISYRVVNEQQRRTVIYPITIAAYSLLKSPIVTTSKDRSILIEQLVIDKNILFIENTNILEHFSSQYQISWPVENDKIILKERLLSIYSDVFEMTRNNFLTLKMSGDRLADASILMKLIMYRNTCLHIFAKPAYILLACQVNSQFPISYEQLKTYYHFFVHLFAYEFVYDQFPMDNMNDIYFDKYLSYWITMNYLIPSDNSTYQINSNFLQQISLITSPFEQYARAYLLIYEQENLSTEKNLSILIKIYQKALLTKLDPNNIISILASSSNVISNALRTLNFTTKSKILSELRHMLTKIFQPKSTHLRAKL</sequence>
<evidence type="ECO:0000256" key="7">
    <source>
        <dbReference type="ARBA" id="ARBA00022741"/>
    </source>
</evidence>
<dbReference type="PROSITE" id="PS01331">
    <property type="entry name" value="THYMIDYLATE_KINASE"/>
    <property type="match status" value="1"/>
</dbReference>
<proteinExistence type="inferred from homology"/>
<dbReference type="GO" id="GO:0006227">
    <property type="term" value="P:dUDP biosynthetic process"/>
    <property type="evidence" value="ECO:0007669"/>
    <property type="project" value="TreeGrafter"/>
</dbReference>
<dbReference type="AlphaFoldDB" id="A0A815R414"/>
<keyword evidence="7" id="KW-0547">Nucleotide-binding</keyword>
<evidence type="ECO:0000313" key="12">
    <source>
        <dbReference type="EMBL" id="CAF1471520.1"/>
    </source>
</evidence>
<dbReference type="InterPro" id="IPR045520">
    <property type="entry name" value="GPAT/DHAPAT_C"/>
</dbReference>
<comment type="caution">
    <text evidence="12">The sequence shown here is derived from an EMBL/GenBank/DDBJ whole genome shotgun (WGS) entry which is preliminary data.</text>
</comment>
<dbReference type="PANTHER" id="PTHR10344">
    <property type="entry name" value="THYMIDYLATE KINASE"/>
    <property type="match status" value="1"/>
</dbReference>
<protein>
    <recommendedName>
        <fullName evidence="4">Thymidylate kinase</fullName>
        <ecNumber evidence="3">2.7.4.9</ecNumber>
    </recommendedName>
</protein>
<dbReference type="GO" id="GO:0005829">
    <property type="term" value="C:cytosol"/>
    <property type="evidence" value="ECO:0007669"/>
    <property type="project" value="TreeGrafter"/>
</dbReference>
<dbReference type="Pfam" id="PF02223">
    <property type="entry name" value="Thymidylate_kin"/>
    <property type="match status" value="1"/>
</dbReference>
<evidence type="ECO:0000256" key="3">
    <source>
        <dbReference type="ARBA" id="ARBA00012980"/>
    </source>
</evidence>
<evidence type="ECO:0000256" key="5">
    <source>
        <dbReference type="ARBA" id="ARBA00022679"/>
    </source>
</evidence>
<dbReference type="PANTHER" id="PTHR10344:SF1">
    <property type="entry name" value="THYMIDYLATE KINASE"/>
    <property type="match status" value="1"/>
</dbReference>
<evidence type="ECO:0000256" key="2">
    <source>
        <dbReference type="ARBA" id="ARBA00009776"/>
    </source>
</evidence>
<dbReference type="Gene3D" id="3.40.50.300">
    <property type="entry name" value="P-loop containing nucleotide triphosphate hydrolases"/>
    <property type="match status" value="1"/>
</dbReference>
<evidence type="ECO:0000256" key="4">
    <source>
        <dbReference type="ARBA" id="ARBA00017144"/>
    </source>
</evidence>
<evidence type="ECO:0000259" key="11">
    <source>
        <dbReference type="Pfam" id="PF19277"/>
    </source>
</evidence>
<dbReference type="EC" id="2.7.4.9" evidence="3"/>
<feature type="domain" description="GPAT/DHAPAT C-terminal" evidence="11">
    <location>
        <begin position="202"/>
        <end position="572"/>
    </location>
</feature>
<dbReference type="Proteomes" id="UP000663845">
    <property type="component" value="Unassembled WGS sequence"/>
</dbReference>
<gene>
    <name evidence="12" type="ORF">JYZ213_LOCUS41839</name>
</gene>
<dbReference type="GO" id="GO:0005634">
    <property type="term" value="C:nucleus"/>
    <property type="evidence" value="ECO:0007669"/>
    <property type="project" value="TreeGrafter"/>
</dbReference>
<evidence type="ECO:0000256" key="8">
    <source>
        <dbReference type="ARBA" id="ARBA00022777"/>
    </source>
</evidence>
<dbReference type="GO" id="GO:0005739">
    <property type="term" value="C:mitochondrion"/>
    <property type="evidence" value="ECO:0007669"/>
    <property type="project" value="TreeGrafter"/>
</dbReference>
<dbReference type="InterPro" id="IPR018094">
    <property type="entry name" value="Thymidylate_kinase"/>
</dbReference>
<dbReference type="EMBL" id="CAJNOG010001794">
    <property type="protein sequence ID" value="CAF1471520.1"/>
    <property type="molecule type" value="Genomic_DNA"/>
</dbReference>
<dbReference type="GO" id="GO:0006235">
    <property type="term" value="P:dTTP biosynthetic process"/>
    <property type="evidence" value="ECO:0007669"/>
    <property type="project" value="TreeGrafter"/>
</dbReference>
<keyword evidence="5" id="KW-0808">Transferase</keyword>
<comment type="similarity">
    <text evidence="2">Belongs to the thymidylate kinase family.</text>
</comment>
<accession>A0A815R414</accession>
<organism evidence="12 13">
    <name type="scientific">Adineta steineri</name>
    <dbReference type="NCBI Taxonomy" id="433720"/>
    <lineage>
        <taxon>Eukaryota</taxon>
        <taxon>Metazoa</taxon>
        <taxon>Spiralia</taxon>
        <taxon>Gnathifera</taxon>
        <taxon>Rotifera</taxon>
        <taxon>Eurotatoria</taxon>
        <taxon>Bdelloidea</taxon>
        <taxon>Adinetida</taxon>
        <taxon>Adinetidae</taxon>
        <taxon>Adineta</taxon>
    </lineage>
</organism>
<dbReference type="FunFam" id="3.40.50.300:FF:000679">
    <property type="entry name" value="Thymidylate kinase"/>
    <property type="match status" value="1"/>
</dbReference>
<dbReference type="GO" id="GO:0006233">
    <property type="term" value="P:dTDP biosynthetic process"/>
    <property type="evidence" value="ECO:0007669"/>
    <property type="project" value="InterPro"/>
</dbReference>